<keyword evidence="2" id="KW-1185">Reference proteome</keyword>
<evidence type="ECO:0000313" key="1">
    <source>
        <dbReference type="EMBL" id="MDT0635052.1"/>
    </source>
</evidence>
<sequence length="94" mass="10354">MPAKAISPDDFIDKAPAWMTSDRGVGDTLSNARALLTVLQASQECEQGARLDDYEWGQFLIIETVRGLVSHAEVLAEKQQHPDRPQIVKGANHV</sequence>
<reference evidence="1 2" key="1">
    <citation type="submission" date="2023-09" db="EMBL/GenBank/DDBJ databases">
        <authorList>
            <person name="Rey-Velasco X."/>
        </authorList>
    </citation>
    <scope>NUCLEOTIDE SEQUENCE [LARGE SCALE GENOMIC DNA]</scope>
    <source>
        <strain evidence="1 2">W335</strain>
    </source>
</reference>
<dbReference type="RefSeq" id="WP_311652900.1">
    <property type="nucleotide sequence ID" value="NZ_JAVRIB010000008.1"/>
</dbReference>
<evidence type="ECO:0000313" key="2">
    <source>
        <dbReference type="Proteomes" id="UP001251857"/>
    </source>
</evidence>
<protein>
    <submittedName>
        <fullName evidence="1">Uncharacterized protein</fullName>
    </submittedName>
</protein>
<proteinExistence type="predicted"/>
<dbReference type="Proteomes" id="UP001251857">
    <property type="component" value="Unassembled WGS sequence"/>
</dbReference>
<organism evidence="1 2">
    <name type="scientific">Spectribacter hydrogenoxidans</name>
    <dbReference type="NCBI Taxonomy" id="3075608"/>
    <lineage>
        <taxon>Bacteria</taxon>
        <taxon>Pseudomonadati</taxon>
        <taxon>Pseudomonadota</taxon>
        <taxon>Gammaproteobacteria</taxon>
        <taxon>Salinisphaerales</taxon>
        <taxon>Salinisphaeraceae</taxon>
        <taxon>Spectribacter</taxon>
    </lineage>
</organism>
<comment type="caution">
    <text evidence="1">The sequence shown here is derived from an EMBL/GenBank/DDBJ whole genome shotgun (WGS) entry which is preliminary data.</text>
</comment>
<name>A0ABU3C0H0_9GAMM</name>
<accession>A0ABU3C0H0</accession>
<dbReference type="EMBL" id="JAVRIB010000008">
    <property type="protein sequence ID" value="MDT0635052.1"/>
    <property type="molecule type" value="Genomic_DNA"/>
</dbReference>
<gene>
    <name evidence="1" type="ORF">RM532_08765</name>
</gene>